<comment type="caution">
    <text evidence="2">The sequence shown here is derived from an EMBL/GenBank/DDBJ whole genome shotgun (WGS) entry which is preliminary data.</text>
</comment>
<accession>A0AAW4N035</accession>
<keyword evidence="1" id="KW-0732">Signal</keyword>
<organism evidence="2 3">
    <name type="scientific">Segatella copri</name>
    <dbReference type="NCBI Taxonomy" id="165179"/>
    <lineage>
        <taxon>Bacteria</taxon>
        <taxon>Pseudomonadati</taxon>
        <taxon>Bacteroidota</taxon>
        <taxon>Bacteroidia</taxon>
        <taxon>Bacteroidales</taxon>
        <taxon>Prevotellaceae</taxon>
        <taxon>Segatella</taxon>
    </lineage>
</organism>
<sequence>MRKRTIIKILMACGFLLSPLTSWAEQQAKITINISGTLYEFYLEDKPVITFQNNVLEIKSDKNTGVTVDAKDVGDFNFVPSSTTGIENIEMNPNATFGSKISGLTPGSKVIVATADGKVIMSQNVSENGKAEVDFTQLPAGILVLKTEKGAIKIKN</sequence>
<reference evidence="2" key="1">
    <citation type="submission" date="2021-06" db="EMBL/GenBank/DDBJ databases">
        <title>Collection of gut derived symbiotic bacterial strains cultured from healthy donors.</title>
        <authorList>
            <person name="Lin H."/>
            <person name="Littmann E."/>
            <person name="Pamer E.G."/>
        </authorList>
    </citation>
    <scope>NUCLEOTIDE SEQUENCE</scope>
    <source>
        <strain evidence="2">MSK.21.74</strain>
    </source>
</reference>
<dbReference type="AlphaFoldDB" id="A0AAW4N035"/>
<proteinExistence type="predicted"/>
<feature type="chain" id="PRO_5043565706" evidence="1">
    <location>
        <begin position="25"/>
        <end position="156"/>
    </location>
</feature>
<feature type="signal peptide" evidence="1">
    <location>
        <begin position="1"/>
        <end position="24"/>
    </location>
</feature>
<dbReference type="Proteomes" id="UP001196765">
    <property type="component" value="Unassembled WGS sequence"/>
</dbReference>
<evidence type="ECO:0000256" key="1">
    <source>
        <dbReference type="SAM" id="SignalP"/>
    </source>
</evidence>
<gene>
    <name evidence="2" type="ORF">KSW82_11065</name>
</gene>
<evidence type="ECO:0000313" key="2">
    <source>
        <dbReference type="EMBL" id="MBV3388277.1"/>
    </source>
</evidence>
<evidence type="ECO:0000313" key="3">
    <source>
        <dbReference type="Proteomes" id="UP001196765"/>
    </source>
</evidence>
<dbReference type="RefSeq" id="WP_217314422.1">
    <property type="nucleotide sequence ID" value="NZ_JAHOEI010000045.1"/>
</dbReference>
<name>A0AAW4N035_9BACT</name>
<dbReference type="EMBL" id="JAHOEI010000045">
    <property type="protein sequence ID" value="MBV3388277.1"/>
    <property type="molecule type" value="Genomic_DNA"/>
</dbReference>
<protein>
    <submittedName>
        <fullName evidence="2">Uncharacterized protein</fullName>
    </submittedName>
</protein>